<dbReference type="Proteomes" id="UP000186817">
    <property type="component" value="Unassembled WGS sequence"/>
</dbReference>
<organism evidence="2 3">
    <name type="scientific">Symbiodinium microadriaticum</name>
    <name type="common">Dinoflagellate</name>
    <name type="synonym">Zooxanthella microadriatica</name>
    <dbReference type="NCBI Taxonomy" id="2951"/>
    <lineage>
        <taxon>Eukaryota</taxon>
        <taxon>Sar</taxon>
        <taxon>Alveolata</taxon>
        <taxon>Dinophyceae</taxon>
        <taxon>Suessiales</taxon>
        <taxon>Symbiodiniaceae</taxon>
        <taxon>Symbiodinium</taxon>
    </lineage>
</organism>
<protein>
    <submittedName>
        <fullName evidence="2">Uncharacterized protein</fullName>
    </submittedName>
</protein>
<name>A0A1Q9EYX0_SYMMI</name>
<dbReference type="EMBL" id="LSRX01000040">
    <property type="protein sequence ID" value="OLQ12648.1"/>
    <property type="molecule type" value="Genomic_DNA"/>
</dbReference>
<accession>A0A1Q9EYX0</accession>
<gene>
    <name evidence="2" type="ORF">AK812_SmicGene3402</name>
</gene>
<dbReference type="OrthoDB" id="10418115at2759"/>
<evidence type="ECO:0000313" key="2">
    <source>
        <dbReference type="EMBL" id="OLQ12648.1"/>
    </source>
</evidence>
<comment type="caution">
    <text evidence="2">The sequence shown here is derived from an EMBL/GenBank/DDBJ whole genome shotgun (WGS) entry which is preliminary data.</text>
</comment>
<keyword evidence="3" id="KW-1185">Reference proteome</keyword>
<dbReference type="AlphaFoldDB" id="A0A1Q9EYX0"/>
<feature type="region of interest" description="Disordered" evidence="1">
    <location>
        <begin position="32"/>
        <end position="178"/>
    </location>
</feature>
<evidence type="ECO:0000313" key="3">
    <source>
        <dbReference type="Proteomes" id="UP000186817"/>
    </source>
</evidence>
<feature type="compositionally biased region" description="Basic and acidic residues" evidence="1">
    <location>
        <begin position="124"/>
        <end position="146"/>
    </location>
</feature>
<sequence length="196" mass="21308">MEDIVKEMVEELEKARLSRTLNEKEERFVAEYRQGKERAPDAAASKAENAPLKEERAMAAVEPESKGAPSLAEADMEPTSPAEETTPEFEEEEPSPAEGPRVAVKTEAPLAAEEGPVDQAAGEEEAKAEGRERAHGADTSSSEEKNAKKRKKQARRKAELLENQKTATISSPGSETAIARLANGRVAISDSYDLYL</sequence>
<reference evidence="2 3" key="1">
    <citation type="submission" date="2016-02" db="EMBL/GenBank/DDBJ databases">
        <title>Genome analysis of coral dinoflagellate symbionts highlights evolutionary adaptations to a symbiotic lifestyle.</title>
        <authorList>
            <person name="Aranda M."/>
            <person name="Li Y."/>
            <person name="Liew Y.J."/>
            <person name="Baumgarten S."/>
            <person name="Simakov O."/>
            <person name="Wilson M."/>
            <person name="Piel J."/>
            <person name="Ashoor H."/>
            <person name="Bougouffa S."/>
            <person name="Bajic V.B."/>
            <person name="Ryu T."/>
            <person name="Ravasi T."/>
            <person name="Bayer T."/>
            <person name="Micklem G."/>
            <person name="Kim H."/>
            <person name="Bhak J."/>
            <person name="Lajeunesse T.C."/>
            <person name="Voolstra C.R."/>
        </authorList>
    </citation>
    <scope>NUCLEOTIDE SEQUENCE [LARGE SCALE GENOMIC DNA]</scope>
    <source>
        <strain evidence="2 3">CCMP2467</strain>
    </source>
</reference>
<evidence type="ECO:0000256" key="1">
    <source>
        <dbReference type="SAM" id="MobiDB-lite"/>
    </source>
</evidence>
<feature type="compositionally biased region" description="Polar residues" evidence="1">
    <location>
        <begin position="163"/>
        <end position="174"/>
    </location>
</feature>
<proteinExistence type="predicted"/>
<feature type="compositionally biased region" description="Acidic residues" evidence="1">
    <location>
        <begin position="85"/>
        <end position="95"/>
    </location>
</feature>